<proteinExistence type="predicted"/>
<protein>
    <submittedName>
        <fullName evidence="1">Uncharacterized protein</fullName>
    </submittedName>
</protein>
<name>A0ABS7A246_9PROT</name>
<reference evidence="1 2" key="1">
    <citation type="submission" date="2021-07" db="EMBL/GenBank/DDBJ databases">
        <authorList>
            <person name="So Y."/>
        </authorList>
    </citation>
    <scope>NUCLEOTIDE SEQUENCE [LARGE SCALE GENOMIC DNA]</scope>
    <source>
        <strain evidence="1 2">HJA6</strain>
    </source>
</reference>
<sequence length="76" mass="8657">MSEIKLKAGDPVIDSAAEGVSIRDAMKLLQAVALDRLGYFDSTDLRLVWREEHWDVDPNSLVNNALWMIDMPLRDE</sequence>
<keyword evidence="2" id="KW-1185">Reference proteome</keyword>
<comment type="caution">
    <text evidence="1">The sequence shown here is derived from an EMBL/GenBank/DDBJ whole genome shotgun (WGS) entry which is preliminary data.</text>
</comment>
<gene>
    <name evidence="1" type="ORF">KPL78_00890</name>
</gene>
<accession>A0ABS7A246</accession>
<dbReference type="RefSeq" id="WP_219760757.1">
    <property type="nucleotide sequence ID" value="NZ_JAHYBZ010000001.1"/>
</dbReference>
<evidence type="ECO:0000313" key="1">
    <source>
        <dbReference type="EMBL" id="MBW6396376.1"/>
    </source>
</evidence>
<organism evidence="1 2">
    <name type="scientific">Roseomonas alba</name>
    <dbReference type="NCBI Taxonomy" id="2846776"/>
    <lineage>
        <taxon>Bacteria</taxon>
        <taxon>Pseudomonadati</taxon>
        <taxon>Pseudomonadota</taxon>
        <taxon>Alphaproteobacteria</taxon>
        <taxon>Acetobacterales</taxon>
        <taxon>Roseomonadaceae</taxon>
        <taxon>Roseomonas</taxon>
    </lineage>
</organism>
<dbReference type="Proteomes" id="UP001196565">
    <property type="component" value="Unassembled WGS sequence"/>
</dbReference>
<dbReference type="EMBL" id="JAHYBZ010000001">
    <property type="protein sequence ID" value="MBW6396376.1"/>
    <property type="molecule type" value="Genomic_DNA"/>
</dbReference>
<evidence type="ECO:0000313" key="2">
    <source>
        <dbReference type="Proteomes" id="UP001196565"/>
    </source>
</evidence>